<dbReference type="OMA" id="PSCANVE"/>
<dbReference type="InterPro" id="IPR036048">
    <property type="entry name" value="Interleukin_8-like_sf"/>
</dbReference>
<keyword evidence="4 6" id="KW-0964">Secreted</keyword>
<dbReference type="PRINTS" id="PR00437">
    <property type="entry name" value="SMALLCYTKCXC"/>
</dbReference>
<keyword evidence="9" id="KW-1185">Reference proteome</keyword>
<dbReference type="InterPro" id="IPR033899">
    <property type="entry name" value="CXC_Chemokine_domain"/>
</dbReference>
<keyword evidence="6" id="KW-0732">Signal</keyword>
<proteinExistence type="inferred from homology"/>
<keyword evidence="3 6" id="KW-0202">Cytokine</keyword>
<reference evidence="8 9" key="1">
    <citation type="journal article" date="2018" name="Nat. Ecol. Evol.">
        <title>Shark genomes provide insights into elasmobranch evolution and the origin of vertebrates.</title>
        <authorList>
            <person name="Hara Y"/>
            <person name="Yamaguchi K"/>
            <person name="Onimaru K"/>
            <person name="Kadota M"/>
            <person name="Koyanagi M"/>
            <person name="Keeley SD"/>
            <person name="Tatsumi K"/>
            <person name="Tanaka K"/>
            <person name="Motone F"/>
            <person name="Kageyama Y"/>
            <person name="Nozu R"/>
            <person name="Adachi N"/>
            <person name="Nishimura O"/>
            <person name="Nakagawa R"/>
            <person name="Tanegashima C"/>
            <person name="Kiyatake I"/>
            <person name="Matsumoto R"/>
            <person name="Murakumo K"/>
            <person name="Nishida K"/>
            <person name="Terakita A"/>
            <person name="Kuratani S"/>
            <person name="Sato K"/>
            <person name="Hyodo S Kuraku.S."/>
        </authorList>
    </citation>
    <scope>NUCLEOTIDE SEQUENCE [LARGE SCALE GENOMIC DNA]</scope>
</reference>
<organism evidence="8 9">
    <name type="scientific">Scyliorhinus torazame</name>
    <name type="common">Cloudy catshark</name>
    <name type="synonym">Catulus torazame</name>
    <dbReference type="NCBI Taxonomy" id="75743"/>
    <lineage>
        <taxon>Eukaryota</taxon>
        <taxon>Metazoa</taxon>
        <taxon>Chordata</taxon>
        <taxon>Craniata</taxon>
        <taxon>Vertebrata</taxon>
        <taxon>Chondrichthyes</taxon>
        <taxon>Elasmobranchii</taxon>
        <taxon>Galeomorphii</taxon>
        <taxon>Galeoidea</taxon>
        <taxon>Carcharhiniformes</taxon>
        <taxon>Scyliorhinidae</taxon>
        <taxon>Scyliorhinus</taxon>
    </lineage>
</organism>
<dbReference type="Gene3D" id="2.40.50.40">
    <property type="match status" value="1"/>
</dbReference>
<dbReference type="STRING" id="75743.A0A401Q1B3"/>
<feature type="signal peptide" evidence="6">
    <location>
        <begin position="1"/>
        <end position="22"/>
    </location>
</feature>
<dbReference type="PANTHER" id="PTHR12015">
    <property type="entry name" value="SMALL INDUCIBLE CYTOKINE A"/>
    <property type="match status" value="1"/>
</dbReference>
<dbReference type="PROSITE" id="PS00471">
    <property type="entry name" value="SMALL_CYTOKINES_CXC"/>
    <property type="match status" value="1"/>
</dbReference>
<feature type="chain" id="PRO_5018819438" description="C-X-C motif chemokine" evidence="6">
    <location>
        <begin position="23"/>
        <end position="103"/>
    </location>
</feature>
<evidence type="ECO:0000256" key="6">
    <source>
        <dbReference type="RuleBase" id="RU361149"/>
    </source>
</evidence>
<accession>A0A401Q1B3</accession>
<dbReference type="GO" id="GO:0006955">
    <property type="term" value="P:immune response"/>
    <property type="evidence" value="ECO:0007669"/>
    <property type="project" value="InterPro"/>
</dbReference>
<evidence type="ECO:0000256" key="4">
    <source>
        <dbReference type="ARBA" id="ARBA00022525"/>
    </source>
</evidence>
<dbReference type="InterPro" id="IPR018048">
    <property type="entry name" value="Chemokine_CXC_CS"/>
</dbReference>
<comment type="caution">
    <text evidence="8">The sequence shown here is derived from an EMBL/GenBank/DDBJ whole genome shotgun (WGS) entry which is preliminary data.</text>
</comment>
<dbReference type="AlphaFoldDB" id="A0A401Q1B3"/>
<dbReference type="InterPro" id="IPR039809">
    <property type="entry name" value="Chemokine_b/g/d"/>
</dbReference>
<dbReference type="Proteomes" id="UP000288216">
    <property type="component" value="Unassembled WGS sequence"/>
</dbReference>
<sequence>MNGKVALFSLTLFVLYVASLQAASIGRTGMSLRCQCIKTSSKFIHPKFMENIDIIPSGPHCENVEIIATLQSTNRVCLNPDSAWVKKIINRIISRSKKNDEDQ</sequence>
<dbReference type="GO" id="GO:0006952">
    <property type="term" value="P:defense response"/>
    <property type="evidence" value="ECO:0007669"/>
    <property type="project" value="InterPro"/>
</dbReference>
<evidence type="ECO:0000256" key="2">
    <source>
        <dbReference type="ARBA" id="ARBA00010665"/>
    </source>
</evidence>
<evidence type="ECO:0000313" key="8">
    <source>
        <dbReference type="EMBL" id="GCB79187.1"/>
    </source>
</evidence>
<dbReference type="Pfam" id="PF00048">
    <property type="entry name" value="IL8"/>
    <property type="match status" value="1"/>
</dbReference>
<dbReference type="PANTHER" id="PTHR12015:SF198">
    <property type="entry name" value="PLATELET BASIC PROTEIN"/>
    <property type="match status" value="1"/>
</dbReference>
<dbReference type="OrthoDB" id="9937393at2759"/>
<dbReference type="SUPFAM" id="SSF54117">
    <property type="entry name" value="Interleukin 8-like chemokines"/>
    <property type="match status" value="1"/>
</dbReference>
<evidence type="ECO:0000313" key="9">
    <source>
        <dbReference type="Proteomes" id="UP000288216"/>
    </source>
</evidence>
<evidence type="ECO:0000256" key="1">
    <source>
        <dbReference type="ARBA" id="ARBA00004613"/>
    </source>
</evidence>
<evidence type="ECO:0000256" key="5">
    <source>
        <dbReference type="ARBA" id="ARBA00023157"/>
    </source>
</evidence>
<evidence type="ECO:0000259" key="7">
    <source>
        <dbReference type="SMART" id="SM00199"/>
    </source>
</evidence>
<keyword evidence="5" id="KW-1015">Disulfide bond</keyword>
<gene>
    <name evidence="8" type="ORF">scyTo_0017852</name>
</gene>
<keyword evidence="6" id="KW-0145">Chemotaxis</keyword>
<dbReference type="FunFam" id="2.40.50.40:FF:000004">
    <property type="entry name" value="C-X-C motif chemokine"/>
    <property type="match status" value="1"/>
</dbReference>
<dbReference type="GO" id="GO:0005615">
    <property type="term" value="C:extracellular space"/>
    <property type="evidence" value="ECO:0007669"/>
    <property type="project" value="UniProtKB-UniRule"/>
</dbReference>
<protein>
    <recommendedName>
        <fullName evidence="6">C-X-C motif chemokine</fullName>
    </recommendedName>
</protein>
<evidence type="ECO:0000256" key="3">
    <source>
        <dbReference type="ARBA" id="ARBA00022514"/>
    </source>
</evidence>
<dbReference type="InterPro" id="IPR001811">
    <property type="entry name" value="Chemokine_IL8-like_dom"/>
</dbReference>
<dbReference type="PRINTS" id="PR00436">
    <property type="entry name" value="INTERLEUKIN8"/>
</dbReference>
<dbReference type="GO" id="GO:0008009">
    <property type="term" value="F:chemokine activity"/>
    <property type="evidence" value="ECO:0007669"/>
    <property type="project" value="InterPro"/>
</dbReference>
<feature type="domain" description="Chemokine interleukin-8-like" evidence="7">
    <location>
        <begin position="31"/>
        <end position="92"/>
    </location>
</feature>
<comment type="subcellular location">
    <subcellularLocation>
        <location evidence="1 6">Secreted</location>
    </subcellularLocation>
</comment>
<comment type="similarity">
    <text evidence="2 6">Belongs to the intercrine alpha (chemokine CxC) family.</text>
</comment>
<dbReference type="SMART" id="SM00199">
    <property type="entry name" value="SCY"/>
    <property type="match status" value="1"/>
</dbReference>
<dbReference type="CDD" id="cd00273">
    <property type="entry name" value="Chemokine_CXC"/>
    <property type="match status" value="1"/>
</dbReference>
<dbReference type="EMBL" id="BFAA01011945">
    <property type="protein sequence ID" value="GCB79187.1"/>
    <property type="molecule type" value="Genomic_DNA"/>
</dbReference>
<dbReference type="InterPro" id="IPR001089">
    <property type="entry name" value="Chemokine_CXC"/>
</dbReference>
<name>A0A401Q1B3_SCYTO</name>